<keyword evidence="11" id="KW-1185">Reference proteome</keyword>
<dbReference type="InterPro" id="IPR011989">
    <property type="entry name" value="ARM-like"/>
</dbReference>
<dbReference type="EMBL" id="KZ302032">
    <property type="protein sequence ID" value="PFH49330.1"/>
    <property type="molecule type" value="Genomic_DNA"/>
</dbReference>
<dbReference type="GO" id="GO:0000793">
    <property type="term" value="C:condensed chromosome"/>
    <property type="evidence" value="ECO:0007669"/>
    <property type="project" value="TreeGrafter"/>
</dbReference>
<evidence type="ECO:0000256" key="2">
    <source>
        <dbReference type="ARBA" id="ARBA00006533"/>
    </source>
</evidence>
<dbReference type="InterPro" id="IPR027165">
    <property type="entry name" value="CND3"/>
</dbReference>
<keyword evidence="7" id="KW-0131">Cell cycle</keyword>
<evidence type="ECO:0000256" key="6">
    <source>
        <dbReference type="ARBA" id="ARBA00023067"/>
    </source>
</evidence>
<evidence type="ECO:0000256" key="8">
    <source>
        <dbReference type="SAM" id="MobiDB-lite"/>
    </source>
</evidence>
<feature type="region of interest" description="Disordered" evidence="8">
    <location>
        <begin position="940"/>
        <end position="975"/>
    </location>
</feature>
<dbReference type="GO" id="GO:0007076">
    <property type="term" value="P:mitotic chromosome condensation"/>
    <property type="evidence" value="ECO:0007669"/>
    <property type="project" value="InterPro"/>
</dbReference>
<feature type="compositionally biased region" description="Acidic residues" evidence="8">
    <location>
        <begin position="961"/>
        <end position="971"/>
    </location>
</feature>
<dbReference type="OrthoDB" id="27187at2759"/>
<accession>A0A2A9NNN7</accession>
<dbReference type="GO" id="GO:0000796">
    <property type="term" value="C:condensin complex"/>
    <property type="evidence" value="ECO:0007669"/>
    <property type="project" value="InterPro"/>
</dbReference>
<proteinExistence type="inferred from homology"/>
<feature type="region of interest" description="Disordered" evidence="8">
    <location>
        <begin position="993"/>
        <end position="1036"/>
    </location>
</feature>
<keyword evidence="4" id="KW-0132">Cell division</keyword>
<dbReference type="Gene3D" id="1.25.10.10">
    <property type="entry name" value="Leucine-rich Repeat Variant"/>
    <property type="match status" value="1"/>
</dbReference>
<dbReference type="PANTHER" id="PTHR14418">
    <property type="entry name" value="CONDENSIN COMPLEX SUBUNIT 3-RELATED"/>
    <property type="match status" value="1"/>
</dbReference>
<dbReference type="GO" id="GO:0051301">
    <property type="term" value="P:cell division"/>
    <property type="evidence" value="ECO:0007669"/>
    <property type="project" value="UniProtKB-KW"/>
</dbReference>
<dbReference type="InterPro" id="IPR025977">
    <property type="entry name" value="Cnd3_C"/>
</dbReference>
<evidence type="ECO:0000256" key="4">
    <source>
        <dbReference type="ARBA" id="ARBA00022618"/>
    </source>
</evidence>
<protein>
    <recommendedName>
        <fullName evidence="9">Nuclear condensin complex subunit 3 C-terminal domain-containing protein</fullName>
    </recommendedName>
</protein>
<evidence type="ECO:0000256" key="3">
    <source>
        <dbReference type="ARBA" id="ARBA00022454"/>
    </source>
</evidence>
<feature type="domain" description="Nuclear condensin complex subunit 3 C-terminal" evidence="9">
    <location>
        <begin position="590"/>
        <end position="866"/>
    </location>
</feature>
<keyword evidence="6" id="KW-0226">DNA condensation</keyword>
<dbReference type="AlphaFoldDB" id="A0A2A9NNN7"/>
<dbReference type="Proteomes" id="UP000242287">
    <property type="component" value="Unassembled WGS sequence"/>
</dbReference>
<evidence type="ECO:0000313" key="10">
    <source>
        <dbReference type="EMBL" id="PFH49330.1"/>
    </source>
</evidence>
<feature type="compositionally biased region" description="Basic residues" evidence="8">
    <location>
        <begin position="994"/>
        <end position="1004"/>
    </location>
</feature>
<comment type="similarity">
    <text evidence="2">Belongs to the CND3 (condensin subunit 3) family.</text>
</comment>
<dbReference type="STRING" id="703135.A0A2A9NNN7"/>
<comment type="subcellular location">
    <subcellularLocation>
        <location evidence="1">Chromosome</location>
    </subcellularLocation>
</comment>
<reference evidence="10 11" key="1">
    <citation type="submission" date="2014-02" db="EMBL/GenBank/DDBJ databases">
        <title>Transposable element dynamics among asymbiotic and ectomycorrhizal Amanita fungi.</title>
        <authorList>
            <consortium name="DOE Joint Genome Institute"/>
            <person name="Hess J."/>
            <person name="Skrede I."/>
            <person name="Wolfe B."/>
            <person name="LaButti K."/>
            <person name="Ohm R.A."/>
            <person name="Grigoriev I.V."/>
            <person name="Pringle A."/>
        </authorList>
    </citation>
    <scope>NUCLEOTIDE SEQUENCE [LARGE SCALE GENOMIC DNA]</scope>
    <source>
        <strain evidence="10 11">SKay4041</strain>
    </source>
</reference>
<evidence type="ECO:0000256" key="5">
    <source>
        <dbReference type="ARBA" id="ARBA00022776"/>
    </source>
</evidence>
<keyword evidence="5" id="KW-0498">Mitosis</keyword>
<evidence type="ECO:0000259" key="9">
    <source>
        <dbReference type="Pfam" id="PF12719"/>
    </source>
</evidence>
<dbReference type="PANTHER" id="PTHR14418:SF5">
    <property type="entry name" value="CONDENSIN COMPLEX SUBUNIT 3"/>
    <property type="match status" value="1"/>
</dbReference>
<dbReference type="SUPFAM" id="SSF48371">
    <property type="entry name" value="ARM repeat"/>
    <property type="match status" value="1"/>
</dbReference>
<evidence type="ECO:0000313" key="11">
    <source>
        <dbReference type="Proteomes" id="UP000242287"/>
    </source>
</evidence>
<sequence>MLDKSAAILESLTERVAAIFDQAQSSLANHKKNSVALYKIHIQAGGVTESIKSGKATKLIGERAFGDAFISMITRVLVVKKGPATADRVVKFVGAYVKFMNEKVLEEKMPKSKASNSKSAAPNSDDDDTIATRFTARLLKFLLQGFLAKNKVVRYRALFFVSELISHLGEIDEDTYNSLRDNLMDRISDKESLIRVYAVIALSKLVGTEDPSELEEGQPTILGVLLDLTCFDDAPDVRRAALLNIPLDNSTLDSVLSRTRDTDPITRKVVYSVLQTKLVHPRQLTIAQREQIVKDGLGDREPAVRLSAGKLVASWFDRMSSEVGIPDGETWKGDDGGVMRGLVGFLTLFDVVGPGEAIAVDAVLSIFVTRPQLVDVFEFDDEFWKELTPESAILARVFVEHHDSEASLEAAALPVVTAFAFRIQESYNALIEIMEELETARIIHVSGGDEDEDAEKREEELIRREVVLGELLRMAIKLDYMDEIGRRKIFSVVKEMLLHPDFPAGLIDRCLDVLKIILPDERELIRVLVEVIVDLREFDAAESDGEVMDDDTRSEIDHSTIRRERSLRRKKGHDEMTAEERAEADIIDLRCLAICIALLERVHGSFEDNSTLEGILTDLIIPSVKRKESVLREKGLISLGLCCLIAKNMALSSFQLFLNQIKVVPAEMRMRVLQIIFDLLTMYPQDFFGRSEDIAKRIINFLLEIFQVEMSENILATMVVGFSKLLLTGSVTDPTVLVALALSYVNYETHGNQELRQCLSYFFPVYCYSSPMNQSRMQSIFMQAFDLFVRLHEESDPDEEMITPHQFGLLMVDWTNSQKAANITGIEAQRNVHADVAVDLLRALYDEERSASDRKALCQLLGNLEIAAPVDEHTLFKLKLLVSHLEQQSPFEDPALSRLFERFKNRVLIMFEQDLNRLESSWFVDDEFRDLYQYIGIDMPEEQQENSPRRSQRAQAPEPPNDPEGDLASNEESDRYSNSEVILIINVSDGVLHRSQHSHRKRRKSEVNIDPVPDDLSAGEDQGEPFQSGVDSDSTK</sequence>
<dbReference type="Pfam" id="PF12719">
    <property type="entry name" value="Cnd3"/>
    <property type="match status" value="1"/>
</dbReference>
<name>A0A2A9NNN7_9AGAR</name>
<organism evidence="10 11">
    <name type="scientific">Amanita thiersii Skay4041</name>
    <dbReference type="NCBI Taxonomy" id="703135"/>
    <lineage>
        <taxon>Eukaryota</taxon>
        <taxon>Fungi</taxon>
        <taxon>Dikarya</taxon>
        <taxon>Basidiomycota</taxon>
        <taxon>Agaricomycotina</taxon>
        <taxon>Agaricomycetes</taxon>
        <taxon>Agaricomycetidae</taxon>
        <taxon>Agaricales</taxon>
        <taxon>Pluteineae</taxon>
        <taxon>Amanitaceae</taxon>
        <taxon>Amanita</taxon>
    </lineage>
</organism>
<evidence type="ECO:0000256" key="1">
    <source>
        <dbReference type="ARBA" id="ARBA00004286"/>
    </source>
</evidence>
<keyword evidence="3" id="KW-0158">Chromosome</keyword>
<dbReference type="InterPro" id="IPR016024">
    <property type="entry name" value="ARM-type_fold"/>
</dbReference>
<gene>
    <name evidence="10" type="ORF">AMATHDRAFT_76233</name>
</gene>
<evidence type="ECO:0000256" key="7">
    <source>
        <dbReference type="ARBA" id="ARBA00023306"/>
    </source>
</evidence>